<evidence type="ECO:0000256" key="1">
    <source>
        <dbReference type="SAM" id="Phobius"/>
    </source>
</evidence>
<comment type="caution">
    <text evidence="2">The sequence shown here is derived from an EMBL/GenBank/DDBJ whole genome shotgun (WGS) entry which is preliminary data.</text>
</comment>
<sequence>MKKSTFIGNLAVWVVAAAACCAFLAWWNLGNGTPDISDPLVQLGVVLAAPVLLYAIGAVVGLVLLWFKKILVGRVTKRVCRAIGILMLLFVLLAGTPALLPDAGEALLGPAVVVVYVTMVAPLLIMMLGFVYAIGCAGVDTSKRGPFAKYLPDDHFDE</sequence>
<feature type="transmembrane region" description="Helical" evidence="1">
    <location>
        <begin position="79"/>
        <end position="100"/>
    </location>
</feature>
<reference evidence="2" key="2">
    <citation type="submission" date="2021-04" db="EMBL/GenBank/DDBJ databases">
        <authorList>
            <person name="Gilroy R."/>
        </authorList>
    </citation>
    <scope>NUCLEOTIDE SEQUENCE</scope>
    <source>
        <strain evidence="2">ChiHecolR3B27-1887</strain>
    </source>
</reference>
<keyword evidence="1" id="KW-0472">Membrane</keyword>
<evidence type="ECO:0000313" key="3">
    <source>
        <dbReference type="Proteomes" id="UP000824029"/>
    </source>
</evidence>
<feature type="transmembrane region" description="Helical" evidence="1">
    <location>
        <begin position="106"/>
        <end position="134"/>
    </location>
</feature>
<dbReference type="PROSITE" id="PS51257">
    <property type="entry name" value="PROKAR_LIPOPROTEIN"/>
    <property type="match status" value="1"/>
</dbReference>
<gene>
    <name evidence="2" type="ORF">IAA22_02960</name>
</gene>
<accession>A0A9D2INY0</accession>
<feature type="transmembrane region" description="Helical" evidence="1">
    <location>
        <begin position="7"/>
        <end position="29"/>
    </location>
</feature>
<proteinExistence type="predicted"/>
<dbReference type="AlphaFoldDB" id="A0A9D2INY0"/>
<keyword evidence="1" id="KW-1133">Transmembrane helix</keyword>
<dbReference type="Proteomes" id="UP000824029">
    <property type="component" value="Unassembled WGS sequence"/>
</dbReference>
<protein>
    <submittedName>
        <fullName evidence="2">Uncharacterized protein</fullName>
    </submittedName>
</protein>
<feature type="transmembrane region" description="Helical" evidence="1">
    <location>
        <begin position="41"/>
        <end position="67"/>
    </location>
</feature>
<dbReference type="EMBL" id="DXBZ01000057">
    <property type="protein sequence ID" value="HIZ18058.1"/>
    <property type="molecule type" value="Genomic_DNA"/>
</dbReference>
<name>A0A9D2INY0_9ACTN</name>
<evidence type="ECO:0000313" key="2">
    <source>
        <dbReference type="EMBL" id="HIZ18058.1"/>
    </source>
</evidence>
<reference evidence="2" key="1">
    <citation type="journal article" date="2021" name="PeerJ">
        <title>Extensive microbial diversity within the chicken gut microbiome revealed by metagenomics and culture.</title>
        <authorList>
            <person name="Gilroy R."/>
            <person name="Ravi A."/>
            <person name="Getino M."/>
            <person name="Pursley I."/>
            <person name="Horton D.L."/>
            <person name="Alikhan N.F."/>
            <person name="Baker D."/>
            <person name="Gharbi K."/>
            <person name="Hall N."/>
            <person name="Watson M."/>
            <person name="Adriaenssens E.M."/>
            <person name="Foster-Nyarko E."/>
            <person name="Jarju S."/>
            <person name="Secka A."/>
            <person name="Antonio M."/>
            <person name="Oren A."/>
            <person name="Chaudhuri R.R."/>
            <person name="La Ragione R."/>
            <person name="Hildebrand F."/>
            <person name="Pallen M.J."/>
        </authorList>
    </citation>
    <scope>NUCLEOTIDE SEQUENCE</scope>
    <source>
        <strain evidence="2">ChiHecolR3B27-1887</strain>
    </source>
</reference>
<organism evidence="2 3">
    <name type="scientific">Candidatus Olsenella stercoravium</name>
    <dbReference type="NCBI Taxonomy" id="2838713"/>
    <lineage>
        <taxon>Bacteria</taxon>
        <taxon>Bacillati</taxon>
        <taxon>Actinomycetota</taxon>
        <taxon>Coriobacteriia</taxon>
        <taxon>Coriobacteriales</taxon>
        <taxon>Atopobiaceae</taxon>
        <taxon>Olsenella</taxon>
    </lineage>
</organism>
<keyword evidence="1" id="KW-0812">Transmembrane</keyword>